<evidence type="ECO:0000256" key="3">
    <source>
        <dbReference type="ARBA" id="ARBA00022475"/>
    </source>
</evidence>
<dbReference type="PROSITE" id="PS00629">
    <property type="entry name" value="IMP_1"/>
    <property type="match status" value="1"/>
</dbReference>
<dbReference type="InterPro" id="IPR020550">
    <property type="entry name" value="Inositol_monophosphatase_CS"/>
</dbReference>
<dbReference type="Proteomes" id="UP000298791">
    <property type="component" value="Chromosome"/>
</dbReference>
<evidence type="ECO:0000256" key="10">
    <source>
        <dbReference type="PIRSR" id="PIRSR600760-2"/>
    </source>
</evidence>
<feature type="binding site" evidence="10">
    <location>
        <position position="83"/>
    </location>
    <ligand>
        <name>Mg(2+)</name>
        <dbReference type="ChEBI" id="CHEBI:18420"/>
        <label>1</label>
        <note>catalytic</note>
    </ligand>
</feature>
<keyword evidence="7 9" id="KW-0460">Magnesium</keyword>
<dbReference type="HAMAP" id="MF_02095">
    <property type="entry name" value="CysQ"/>
    <property type="match status" value="1"/>
</dbReference>
<comment type="similarity">
    <text evidence="2 9">Belongs to the inositol monophosphatase superfamily. CysQ family.</text>
</comment>
<evidence type="ECO:0000256" key="7">
    <source>
        <dbReference type="ARBA" id="ARBA00022842"/>
    </source>
</evidence>
<organism evidence="11 12">
    <name type="scientific">Buchnera aphidicola</name>
    <name type="common">Aphis nerii</name>
    <dbReference type="NCBI Taxonomy" id="1241835"/>
    <lineage>
        <taxon>Bacteria</taxon>
        <taxon>Pseudomonadati</taxon>
        <taxon>Pseudomonadota</taxon>
        <taxon>Gammaproteobacteria</taxon>
        <taxon>Enterobacterales</taxon>
        <taxon>Erwiniaceae</taxon>
        <taxon>Buchnera</taxon>
    </lineage>
</organism>
<dbReference type="RefSeq" id="WP_158367111.1">
    <property type="nucleotide sequence ID" value="NZ_CP034885.1"/>
</dbReference>
<dbReference type="GO" id="GO:0008441">
    <property type="term" value="F:3'(2'),5'-bisphosphate nucleotidase activity"/>
    <property type="evidence" value="ECO:0007669"/>
    <property type="project" value="UniProtKB-UniRule"/>
</dbReference>
<name>A0A4D6XY62_9GAMM</name>
<comment type="function">
    <text evidence="9">Converts adenosine-3',5'-bisphosphate (PAP) to AMP.</text>
</comment>
<dbReference type="GO" id="GO:0046854">
    <property type="term" value="P:phosphatidylinositol phosphate biosynthetic process"/>
    <property type="evidence" value="ECO:0007669"/>
    <property type="project" value="InterPro"/>
</dbReference>
<dbReference type="CDD" id="cd01638">
    <property type="entry name" value="CysQ"/>
    <property type="match status" value="1"/>
</dbReference>
<protein>
    <recommendedName>
        <fullName evidence="9">3'(2'),5'-bisphosphate nucleotidase CysQ</fullName>
        <ecNumber evidence="9">3.1.3.7</ecNumber>
    </recommendedName>
    <alternativeName>
        <fullName evidence="9">3'(2'),5-bisphosphonucleoside 3'(2')-phosphohydrolase</fullName>
    </alternativeName>
    <alternativeName>
        <fullName evidence="9">3'-phosphoadenosine 5'-phosphate phosphatase</fullName>
        <shortName evidence="9">PAP phosphatase</shortName>
    </alternativeName>
</protein>
<feature type="binding site" evidence="9">
    <location>
        <position position="206"/>
    </location>
    <ligand>
        <name>Mg(2+)</name>
        <dbReference type="ChEBI" id="CHEBI:18420"/>
        <label>2</label>
    </ligand>
</feature>
<evidence type="ECO:0000313" key="12">
    <source>
        <dbReference type="Proteomes" id="UP000298791"/>
    </source>
</evidence>
<dbReference type="GO" id="GO:0050427">
    <property type="term" value="P:3'-phosphoadenosine 5'-phosphosulfate metabolic process"/>
    <property type="evidence" value="ECO:0007669"/>
    <property type="project" value="TreeGrafter"/>
</dbReference>
<feature type="binding site" evidence="9">
    <location>
        <position position="64"/>
    </location>
    <ligand>
        <name>substrate</name>
    </ligand>
</feature>
<dbReference type="InterPro" id="IPR050725">
    <property type="entry name" value="CysQ/Inositol_MonoPase"/>
</dbReference>
<comment type="catalytic activity">
    <reaction evidence="1 9">
        <text>adenosine 3',5'-bisphosphate + H2O = AMP + phosphate</text>
        <dbReference type="Rhea" id="RHEA:10040"/>
        <dbReference type="ChEBI" id="CHEBI:15377"/>
        <dbReference type="ChEBI" id="CHEBI:43474"/>
        <dbReference type="ChEBI" id="CHEBI:58343"/>
        <dbReference type="ChEBI" id="CHEBI:456215"/>
        <dbReference type="EC" id="3.1.3.7"/>
    </reaction>
</comment>
<evidence type="ECO:0000256" key="2">
    <source>
        <dbReference type="ARBA" id="ARBA00005289"/>
    </source>
</evidence>
<dbReference type="SUPFAM" id="SSF56655">
    <property type="entry name" value="Carbohydrate phosphatase"/>
    <property type="match status" value="1"/>
</dbReference>
<proteinExistence type="inferred from homology"/>
<feature type="binding site" evidence="10">
    <location>
        <position position="206"/>
    </location>
    <ligand>
        <name>Mg(2+)</name>
        <dbReference type="ChEBI" id="CHEBI:18420"/>
        <label>1</label>
        <note>catalytic</note>
    </ligand>
</feature>
<gene>
    <name evidence="9 11" type="primary">cysQ</name>
    <name evidence="11" type="ORF">D9V64_02860</name>
</gene>
<dbReference type="EC" id="3.1.3.7" evidence="9"/>
<feature type="binding site" evidence="10">
    <location>
        <position position="86"/>
    </location>
    <ligand>
        <name>Mg(2+)</name>
        <dbReference type="ChEBI" id="CHEBI:18420"/>
        <label>1</label>
        <note>catalytic</note>
    </ligand>
</feature>
<dbReference type="PROSITE" id="PS00630">
    <property type="entry name" value="IMP_2"/>
    <property type="match status" value="1"/>
</dbReference>
<dbReference type="Pfam" id="PF00459">
    <property type="entry name" value="Inositol_P"/>
    <property type="match status" value="1"/>
</dbReference>
<dbReference type="PANTHER" id="PTHR43028">
    <property type="entry name" value="3'(2'),5'-BISPHOSPHATE NUCLEOTIDASE 1"/>
    <property type="match status" value="1"/>
</dbReference>
<accession>A0A4D6XY62</accession>
<feature type="binding site" evidence="10">
    <location>
        <position position="64"/>
    </location>
    <ligand>
        <name>Mg(2+)</name>
        <dbReference type="ChEBI" id="CHEBI:18420"/>
        <label>1</label>
        <note>catalytic</note>
    </ligand>
</feature>
<dbReference type="Gene3D" id="3.30.540.10">
    <property type="entry name" value="Fructose-1,6-Bisphosphatase, subunit A, domain 1"/>
    <property type="match status" value="1"/>
</dbReference>
<evidence type="ECO:0000256" key="1">
    <source>
        <dbReference type="ARBA" id="ARBA00001625"/>
    </source>
</evidence>
<keyword evidence="5 9" id="KW-0479">Metal-binding</keyword>
<dbReference type="AlphaFoldDB" id="A0A4D6XY62"/>
<sequence length="249" mass="28536">MFKEICKIAKDAGNAIIQVYISNKIINISYKNDNSPVTHADHIANKIIKDRLSNIYPNIPILSEEDSNNIKYNQNWDIYWLVDPLDGTKEFLKKNGEFTVNISLIEHGIPIIGVVYAPYFNVLYYAFEKKSWKINKIGEKKQIFVNQTNIPKYIISRSHPNKKLHDFLKNKKKYTIKKLGSSLKFCYVAEGKAQIYPRFGKTHIWDTAAGHAIVTGAGGKVITYSERKNLNYFLSSKVSLINPDFLVLS</sequence>
<evidence type="ECO:0000256" key="5">
    <source>
        <dbReference type="ARBA" id="ARBA00022723"/>
    </source>
</evidence>
<feature type="binding site" evidence="9">
    <location>
        <position position="83"/>
    </location>
    <ligand>
        <name>Mg(2+)</name>
        <dbReference type="ChEBI" id="CHEBI:18420"/>
        <label>1</label>
    </ligand>
</feature>
<dbReference type="NCBIfam" id="TIGR01331">
    <property type="entry name" value="bisphos_cysQ"/>
    <property type="match status" value="1"/>
</dbReference>
<keyword evidence="6 9" id="KW-0378">Hydrolase</keyword>
<feature type="binding site" evidence="9">
    <location>
        <position position="85"/>
    </location>
    <ligand>
        <name>Mg(2+)</name>
        <dbReference type="ChEBI" id="CHEBI:18420"/>
        <label>1</label>
    </ligand>
</feature>
<keyword evidence="3 9" id="KW-1003">Cell membrane</keyword>
<dbReference type="OrthoDB" id="9785695at2"/>
<dbReference type="PRINTS" id="PR00377">
    <property type="entry name" value="IMPHPHTASES"/>
</dbReference>
<feature type="binding site" evidence="9">
    <location>
        <position position="83"/>
    </location>
    <ligand>
        <name>Mg(2+)</name>
        <dbReference type="ChEBI" id="CHEBI:18420"/>
        <label>2</label>
    </ligand>
</feature>
<dbReference type="InterPro" id="IPR006240">
    <property type="entry name" value="CysQ"/>
</dbReference>
<feature type="binding site" evidence="9">
    <location>
        <begin position="85"/>
        <end position="88"/>
    </location>
    <ligand>
        <name>substrate</name>
    </ligand>
</feature>
<dbReference type="GO" id="GO:0000287">
    <property type="term" value="F:magnesium ion binding"/>
    <property type="evidence" value="ECO:0007669"/>
    <property type="project" value="UniProtKB-UniRule"/>
</dbReference>
<evidence type="ECO:0000256" key="8">
    <source>
        <dbReference type="ARBA" id="ARBA00023136"/>
    </source>
</evidence>
<dbReference type="EMBL" id="CP034885">
    <property type="protein sequence ID" value="QCI19070.1"/>
    <property type="molecule type" value="Genomic_DNA"/>
</dbReference>
<evidence type="ECO:0000256" key="4">
    <source>
        <dbReference type="ARBA" id="ARBA00022519"/>
    </source>
</evidence>
<comment type="cofactor">
    <cofactor evidence="9 10">
        <name>Mg(2+)</name>
        <dbReference type="ChEBI" id="CHEBI:18420"/>
    </cofactor>
</comment>
<dbReference type="InterPro" id="IPR000760">
    <property type="entry name" value="Inositol_monophosphatase-like"/>
</dbReference>
<feature type="binding site" evidence="9">
    <location>
        <position position="206"/>
    </location>
    <ligand>
        <name>substrate</name>
    </ligand>
</feature>
<keyword evidence="4 9" id="KW-0997">Cell inner membrane</keyword>
<dbReference type="InterPro" id="IPR020583">
    <property type="entry name" value="Inositol_monoP_metal-BS"/>
</dbReference>
<evidence type="ECO:0000256" key="6">
    <source>
        <dbReference type="ARBA" id="ARBA00022801"/>
    </source>
</evidence>
<evidence type="ECO:0000313" key="11">
    <source>
        <dbReference type="EMBL" id="QCI19070.1"/>
    </source>
</evidence>
<evidence type="ECO:0000256" key="9">
    <source>
        <dbReference type="HAMAP-Rule" id="MF_02095"/>
    </source>
</evidence>
<comment type="subcellular location">
    <subcellularLocation>
        <location evidence="9">Cell inner membrane</location>
        <topology evidence="9">Peripheral membrane protein</topology>
        <orientation evidence="9">Cytoplasmic side</orientation>
    </subcellularLocation>
</comment>
<dbReference type="GO" id="GO:0005886">
    <property type="term" value="C:plasma membrane"/>
    <property type="evidence" value="ECO:0007669"/>
    <property type="project" value="UniProtKB-SubCell"/>
</dbReference>
<keyword evidence="8 9" id="KW-0472">Membrane</keyword>
<feature type="binding site" evidence="9">
    <location>
        <position position="86"/>
    </location>
    <ligand>
        <name>Mg(2+)</name>
        <dbReference type="ChEBI" id="CHEBI:18420"/>
        <label>2</label>
    </ligand>
</feature>
<reference evidence="11 12" key="1">
    <citation type="submission" date="2018-12" db="EMBL/GenBank/DDBJ databases">
        <authorList>
            <person name="Chong R.A."/>
        </authorList>
    </citation>
    <scope>NUCLEOTIDE SEQUENCE [LARGE SCALE GENOMIC DNA]</scope>
    <source>
        <strain evidence="11 12">Ane</strain>
    </source>
</reference>
<dbReference type="Gene3D" id="3.40.190.80">
    <property type="match status" value="1"/>
</dbReference>
<dbReference type="PANTHER" id="PTHR43028:SF5">
    <property type="entry name" value="3'(2'),5'-BISPHOSPHATE NUCLEOTIDASE 1"/>
    <property type="match status" value="1"/>
</dbReference>
<dbReference type="GO" id="GO:0000103">
    <property type="term" value="P:sulfate assimilation"/>
    <property type="evidence" value="ECO:0007669"/>
    <property type="project" value="TreeGrafter"/>
</dbReference>
<feature type="binding site" evidence="10">
    <location>
        <position position="85"/>
    </location>
    <ligand>
        <name>Mg(2+)</name>
        <dbReference type="ChEBI" id="CHEBI:18420"/>
        <label>1</label>
        <note>catalytic</note>
    </ligand>
</feature>
<reference evidence="11 12" key="2">
    <citation type="submission" date="2019-05" db="EMBL/GenBank/DDBJ databases">
        <title>Genome evolution of the obligate endosymbiont Buchnera aphidicola.</title>
        <authorList>
            <person name="Moran N.A."/>
        </authorList>
    </citation>
    <scope>NUCLEOTIDE SEQUENCE [LARGE SCALE GENOMIC DNA]</scope>
    <source>
        <strain evidence="11 12">Ane</strain>
    </source>
</reference>
<feature type="binding site" evidence="9">
    <location>
        <position position="64"/>
    </location>
    <ligand>
        <name>Mg(2+)</name>
        <dbReference type="ChEBI" id="CHEBI:18420"/>
        <label>1</label>
    </ligand>
</feature>